<reference evidence="11 12" key="1">
    <citation type="submission" date="2020-08" db="EMBL/GenBank/DDBJ databases">
        <title>The completed genome sequence of the pathogenic ascomycete fungus Penicillium digitatum.</title>
        <authorList>
            <person name="Wang M."/>
        </authorList>
    </citation>
    <scope>NUCLEOTIDE SEQUENCE [LARGE SCALE GENOMIC DNA]</scope>
    <source>
        <strain evidence="11 12">PdW03</strain>
    </source>
</reference>
<dbReference type="InterPro" id="IPR018201">
    <property type="entry name" value="Ketoacyl_synth_AS"/>
</dbReference>
<dbReference type="Pfam" id="PF08242">
    <property type="entry name" value="Methyltransf_12"/>
    <property type="match status" value="1"/>
</dbReference>
<name>A0A7T6XFD4_PENDI</name>
<dbReference type="InterPro" id="IPR029063">
    <property type="entry name" value="SAM-dependent_MTases_sf"/>
</dbReference>
<feature type="compositionally biased region" description="Basic residues" evidence="8">
    <location>
        <begin position="2379"/>
        <end position="2388"/>
    </location>
</feature>
<dbReference type="InterPro" id="IPR032821">
    <property type="entry name" value="PKS_assoc"/>
</dbReference>
<dbReference type="Pfam" id="PF16197">
    <property type="entry name" value="KAsynt_C_assoc"/>
    <property type="match status" value="1"/>
</dbReference>
<dbReference type="Gene3D" id="3.30.70.3290">
    <property type="match status" value="1"/>
</dbReference>
<dbReference type="GO" id="GO:0044550">
    <property type="term" value="P:secondary metabolite biosynthetic process"/>
    <property type="evidence" value="ECO:0007669"/>
    <property type="project" value="TreeGrafter"/>
</dbReference>
<dbReference type="SUPFAM" id="SSF52151">
    <property type="entry name" value="FabD/lysophospholipase-like"/>
    <property type="match status" value="1"/>
</dbReference>
<dbReference type="PROSITE" id="PS00606">
    <property type="entry name" value="KS3_1"/>
    <property type="match status" value="1"/>
</dbReference>
<feature type="region of interest" description="Disordered" evidence="8">
    <location>
        <begin position="2347"/>
        <end position="2422"/>
    </location>
</feature>
<dbReference type="Gene3D" id="3.40.47.10">
    <property type="match status" value="1"/>
</dbReference>
<dbReference type="InterPro" id="IPR013217">
    <property type="entry name" value="Methyltransf_12"/>
</dbReference>
<dbReference type="SUPFAM" id="SSF53335">
    <property type="entry name" value="S-adenosyl-L-methionine-dependent methyltransferases"/>
    <property type="match status" value="1"/>
</dbReference>
<dbReference type="VEuPathDB" id="FungiDB:PDIP_85120"/>
<dbReference type="InterPro" id="IPR050091">
    <property type="entry name" value="PKS_NRPS_Biosynth_Enz"/>
</dbReference>
<accession>A0A7T6XFD4</accession>
<dbReference type="InterPro" id="IPR020841">
    <property type="entry name" value="PKS_Beta-ketoAc_synthase_dom"/>
</dbReference>
<feature type="region of interest" description="N-terminal hotdog fold" evidence="7">
    <location>
        <begin position="1014"/>
        <end position="1148"/>
    </location>
</feature>
<evidence type="ECO:0000256" key="6">
    <source>
        <dbReference type="ARBA" id="ARBA00023315"/>
    </source>
</evidence>
<dbReference type="GO" id="GO:0004312">
    <property type="term" value="F:fatty acid synthase activity"/>
    <property type="evidence" value="ECO:0007669"/>
    <property type="project" value="TreeGrafter"/>
</dbReference>
<evidence type="ECO:0000313" key="12">
    <source>
        <dbReference type="Proteomes" id="UP000595662"/>
    </source>
</evidence>
<dbReference type="PROSITE" id="PS52019">
    <property type="entry name" value="PKS_MFAS_DH"/>
    <property type="match status" value="1"/>
</dbReference>
<dbReference type="GO" id="GO:1901336">
    <property type="term" value="P:lactone biosynthetic process"/>
    <property type="evidence" value="ECO:0007669"/>
    <property type="project" value="UniProtKB-ARBA"/>
</dbReference>
<dbReference type="SMART" id="SM00826">
    <property type="entry name" value="PKS_DH"/>
    <property type="match status" value="1"/>
</dbReference>
<dbReference type="Gene3D" id="3.40.50.150">
    <property type="entry name" value="Vaccinia Virus protein VP39"/>
    <property type="match status" value="1"/>
</dbReference>
<dbReference type="GeneID" id="26236826"/>
<dbReference type="InterPro" id="IPR042104">
    <property type="entry name" value="PKS_dehydratase_sf"/>
</dbReference>
<keyword evidence="4" id="KW-0560">Oxidoreductase</keyword>
<dbReference type="InterPro" id="IPR014043">
    <property type="entry name" value="Acyl_transferase_dom"/>
</dbReference>
<feature type="domain" description="PKS/mFAS DH" evidence="10">
    <location>
        <begin position="1014"/>
        <end position="1336"/>
    </location>
</feature>
<dbReference type="Pfam" id="PF00109">
    <property type="entry name" value="ketoacyl-synt"/>
    <property type="match status" value="1"/>
</dbReference>
<keyword evidence="2" id="KW-0597">Phosphoprotein</keyword>
<dbReference type="Pfam" id="PF21089">
    <property type="entry name" value="PKS_DH_N"/>
    <property type="match status" value="1"/>
</dbReference>
<protein>
    <submittedName>
        <fullName evidence="11">Polyketide synthase, putative</fullName>
    </submittedName>
</protein>
<organism evidence="11 12">
    <name type="scientific">Penicillium digitatum</name>
    <name type="common">Green mold</name>
    <dbReference type="NCBI Taxonomy" id="36651"/>
    <lineage>
        <taxon>Eukaryota</taxon>
        <taxon>Fungi</taxon>
        <taxon>Dikarya</taxon>
        <taxon>Ascomycota</taxon>
        <taxon>Pezizomycotina</taxon>
        <taxon>Eurotiomycetes</taxon>
        <taxon>Eurotiomycetidae</taxon>
        <taxon>Eurotiales</taxon>
        <taxon>Aspergillaceae</taxon>
        <taxon>Penicillium</taxon>
    </lineage>
</organism>
<dbReference type="InterPro" id="IPR049551">
    <property type="entry name" value="PKS_DH_C"/>
</dbReference>
<dbReference type="GO" id="GO:0006633">
    <property type="term" value="P:fatty acid biosynthetic process"/>
    <property type="evidence" value="ECO:0007669"/>
    <property type="project" value="InterPro"/>
</dbReference>
<evidence type="ECO:0000259" key="9">
    <source>
        <dbReference type="PROSITE" id="PS52004"/>
    </source>
</evidence>
<dbReference type="InterPro" id="IPR049900">
    <property type="entry name" value="PKS_mFAS_DH"/>
</dbReference>
<dbReference type="Gene3D" id="3.10.129.110">
    <property type="entry name" value="Polyketide synthase dehydratase"/>
    <property type="match status" value="1"/>
</dbReference>
<feature type="compositionally biased region" description="Basic and acidic residues" evidence="8">
    <location>
        <begin position="2286"/>
        <end position="2298"/>
    </location>
</feature>
<dbReference type="VEuPathDB" id="FungiDB:PDIP_32160"/>
<proteinExistence type="predicted"/>
<dbReference type="InterPro" id="IPR014031">
    <property type="entry name" value="Ketoacyl_synth_C"/>
</dbReference>
<dbReference type="InterPro" id="IPR020807">
    <property type="entry name" value="PKS_DH"/>
</dbReference>
<dbReference type="Pfam" id="PF02801">
    <property type="entry name" value="Ketoacyl-synt_C"/>
    <property type="match status" value="1"/>
</dbReference>
<dbReference type="PROSITE" id="PS52004">
    <property type="entry name" value="KS3_2"/>
    <property type="match status" value="1"/>
</dbReference>
<feature type="region of interest" description="Disordered" evidence="8">
    <location>
        <begin position="2209"/>
        <end position="2239"/>
    </location>
</feature>
<feature type="active site" description="Proton donor; for dehydratase activity" evidence="7">
    <location>
        <position position="1245"/>
    </location>
</feature>
<feature type="domain" description="Ketosynthase family 3 (KS3)" evidence="9">
    <location>
        <begin position="21"/>
        <end position="444"/>
    </location>
</feature>
<dbReference type="CDD" id="cd00833">
    <property type="entry name" value="PKS"/>
    <property type="match status" value="1"/>
</dbReference>
<dbReference type="InterPro" id="IPR014030">
    <property type="entry name" value="Ketoacyl_synth_N"/>
</dbReference>
<evidence type="ECO:0000256" key="4">
    <source>
        <dbReference type="ARBA" id="ARBA00023002"/>
    </source>
</evidence>
<dbReference type="InterPro" id="IPR049552">
    <property type="entry name" value="PKS_DH_N"/>
</dbReference>
<dbReference type="SUPFAM" id="SSF55048">
    <property type="entry name" value="Probable ACP-binding domain of malonyl-CoA ACP transacylase"/>
    <property type="match status" value="1"/>
</dbReference>
<dbReference type="GO" id="GO:0016491">
    <property type="term" value="F:oxidoreductase activity"/>
    <property type="evidence" value="ECO:0007669"/>
    <property type="project" value="UniProtKB-KW"/>
</dbReference>
<dbReference type="EMBL" id="CP060774">
    <property type="protein sequence ID" value="QQK40107.1"/>
    <property type="molecule type" value="Genomic_DNA"/>
</dbReference>
<feature type="region of interest" description="Disordered" evidence="8">
    <location>
        <begin position="2286"/>
        <end position="2309"/>
    </location>
</feature>
<dbReference type="InterPro" id="IPR016035">
    <property type="entry name" value="Acyl_Trfase/lysoPLipase"/>
</dbReference>
<dbReference type="SUPFAM" id="SSF53901">
    <property type="entry name" value="Thiolase-like"/>
    <property type="match status" value="1"/>
</dbReference>
<feature type="region of interest" description="C-terminal hotdog fold" evidence="7">
    <location>
        <begin position="1177"/>
        <end position="1336"/>
    </location>
</feature>
<evidence type="ECO:0000256" key="1">
    <source>
        <dbReference type="ARBA" id="ARBA00022450"/>
    </source>
</evidence>
<keyword evidence="1" id="KW-0596">Phosphopantetheine</keyword>
<evidence type="ECO:0000256" key="2">
    <source>
        <dbReference type="ARBA" id="ARBA00022553"/>
    </source>
</evidence>
<keyword evidence="6" id="KW-0012">Acyltransferase</keyword>
<dbReference type="VEuPathDB" id="FungiDB:PDIP_23270"/>
<dbReference type="Proteomes" id="UP000595662">
    <property type="component" value="Chromosome 1"/>
</dbReference>
<keyword evidence="5" id="KW-0511">Multifunctional enzyme</keyword>
<dbReference type="InterPro" id="IPR016039">
    <property type="entry name" value="Thiolase-like"/>
</dbReference>
<dbReference type="Pfam" id="PF00698">
    <property type="entry name" value="Acyl_transf_1"/>
    <property type="match status" value="1"/>
</dbReference>
<dbReference type="SMART" id="SM00825">
    <property type="entry name" value="PKS_KS"/>
    <property type="match status" value="1"/>
</dbReference>
<dbReference type="InterPro" id="IPR016036">
    <property type="entry name" value="Malonyl_transacylase_ACP-bd"/>
</dbReference>
<evidence type="ECO:0000256" key="5">
    <source>
        <dbReference type="ARBA" id="ARBA00023268"/>
    </source>
</evidence>
<dbReference type="GO" id="GO:0004315">
    <property type="term" value="F:3-oxoacyl-[acyl-carrier-protein] synthase activity"/>
    <property type="evidence" value="ECO:0007669"/>
    <property type="project" value="InterPro"/>
</dbReference>
<keyword evidence="3" id="KW-0808">Transferase</keyword>
<evidence type="ECO:0000256" key="8">
    <source>
        <dbReference type="SAM" id="MobiDB-lite"/>
    </source>
</evidence>
<evidence type="ECO:0000313" key="11">
    <source>
        <dbReference type="EMBL" id="QQK40107.1"/>
    </source>
</evidence>
<dbReference type="InterPro" id="IPR001227">
    <property type="entry name" value="Ac_transferase_dom_sf"/>
</dbReference>
<sequence length="2422" mass="268422">MRPLSLKSSTSGDRVIPSDALEPIAIVGIATHFPQQATTTESLWELLLQTRSTWSSIPKERFNSDAFYHPDPEHGGTFHVKGGHYLAEDPACFDGSFFNVTKNELLTLDPQQRLVLENVYHALENAGIPLTSAVGSNTSVFVSGFNHDYLGILNSDPETTLKYKPTGVTNAILSNRVSWFFDFKGPSMTIDTACSSSLVALHLAVQSLRARETSMAIVSGVSVLENPVETIGMSHHGLLGAQGRSFSFDARAEGYARGEGVGTVVVKPLSAAIRDGDTIRAVIRETGVNQDGRTPGITVPSADAQERLIREVYGRAGLDLEHTRFVEAHGTGTSTGDPIEAGALARAFKCRRETPLYVGAIKSSIGHLEGGSGVASIIKSILTLESGIIPANFEMKETNLSIPAADWNIAFPVEALPWPSPGPRRVSVNSFGIGGTNAHCILDDAYHFLNDRRLTGAHRTTSTVPTTQKIKSRLLALSRSDNESTDVVADSFDDSDHSGQGNTFADTPTSDGFCASPTFTSSTYNSFVEKPKVFLLSAFDEDGVKRNAAEFAKYLNRRTTQSILHDHLLDDLSFTLSKKRSQFPWKSFVMASTVKELAWNLSESNFAKPTRTARVPEVEFVFTGQGAQYQAMGRGLMIYPVFQESVEEASEYVRRLGSPWSLLDELLTETQTPRVNLPEIAHPLCTVLQIALVDLLASWEIFPKRVTGHSSGEIAAAYCSGKLSREGAWKVAYYRGCVSSKQLSANGAMMAVGLGASQLQPYLDSVKQDNTGEIIIACRNSPKNNTVSGDDALIDSLKFLLDADNIFARKLNVKNAYHSAHMHAIAQDYLHLMGTLPHGRRLAAPHQVQMFSTVTGKQVKEEILPAQYWVDNMVSPVLFKSGLVAMTSRPTYSNGSTDSTDGVRLIVEIGPHSTLQSAIKETLASESPKLEFKYLAVLKRTDHSLNTLLTTVGFLASSGYELDFHAVNQASGSKVKRRPRLLVDLPPYSFKHTEKILFESRLSKNLRTRKFPRHDLFGAPITDWNPTAPRWRHFVRLNENPWLRDHMVTGNYVYPGVGYLVMAIEASRQLAGETKTTGFQLRKVNIRRALIIPDNKEGIEVSLALSTVEDSSASSRVWRRFQITSYNASSDEWTEHCTGYITVDHGAFSDRVDNGREAEEESRAWRSELIRANEICAKSVAFKSTYNNLQTSGLNFGPLFRNLSDVQASGRGLGKVVGSVTVPDIAQSMPKQYLHSHLIHPATMDSMIHLMIAAVLDFTNKSTLDQIRLPTFIRDVWVSADLNSAPAHKFTGHATVSMVGSDKFEGQIQILDEGTKIHRIRMDGIELTPLESGLAENRERKLCSTIEYKPDVHFLDSKSACALTSLLEATDDTEALYWVKRLQLATMIYVLDALDELKNIDMMKLDLHMRRFFNWMKHMKGLLEHNQIIHLPYCEFEEAFQDEAFKEAIGKEIEAYSAEGAITARMGRNIAQVLRQETDPLHLMFGQDAVMEQVYKEGLHLYNLPQHLQSHLSLLRHQHSELNILEIGGGTGSFTAEVLAVLSPGPAKSKGKIASYTFTDISSGFFEKAKQRFQPWSDIMNFQSLNIERSPVDQGLQLGAYDLIFAGNVIHATANLQNALQNLRSLLKPGGQLIMQEGIRQDFLWYPLVFGQLAGWWLGDEPCRQWCPYIPATEWNSLLLKAGFSGVDVEYPSSNDPDLTWQSILISTAIETPKGESSDTAIILTLGTLKAAQVIEILQGLLPELGYTTVLVKEPAEVENYILSNAICISLIDLESPYLLEMDKVEYGKLKKVLSEWQNLLTMEELAQSAREVLNTMENDGRGEIYIINFVKSVEQYALNSLKGDKPQVQVMEKVQQALNRLDQRMDSIEKATTAIKATATTPSTQTSNSNDSAAFWARLQKWGQGTGSGPPPSLPTSNGSSSIGVSPAELREDREIIVKIRDSDTRETLRRRTPREIVEQAERTREQAARRKASAPLGGGCHFLAAKVLPSGDVKMTANSASGAELLRKHADGWLKSFGPAAHVRKPTWGVVARGIDTKTMLLTQESMAGMAKELVRQNSHSWGDTQVEILHLGWLVKPGKRREGSIIIEFTDPVVANQAITQGTLWQHQVHQTTRFCREGRSKLCLKCQKPGHVHSQCLNEYQCGHCAKQHPTWECAKQGDVEVKCANCGGGHRPTSDACEVRTAAKEGARLALANSPLFHRVPLHFRQRETTKGSTTTSQSQQGLDTPIHAPQQTAQRTTIYRAAPTSNRTVIASHPTENAPHPTENASHPTKEIRRMYTKVGVEKPQRRKEPSHVMRTRSRTSEDDDLPIIPEELAETASAVSQSARSLRSQNQETMQFMTDPEKQLQTSYKKRRMTAPADDMAEDYVMDEQPRTTRRYQLVRHKVAEIDEDAEEEFHDASEHSDDPGTDTNNTTTSQ</sequence>
<evidence type="ECO:0000256" key="3">
    <source>
        <dbReference type="ARBA" id="ARBA00022679"/>
    </source>
</evidence>
<dbReference type="RefSeq" id="XP_065955736.1">
    <property type="nucleotide sequence ID" value="XM_066100336.1"/>
</dbReference>
<evidence type="ECO:0000259" key="10">
    <source>
        <dbReference type="PROSITE" id="PS52019"/>
    </source>
</evidence>
<feature type="compositionally biased region" description="Low complexity" evidence="8">
    <location>
        <begin position="2413"/>
        <end position="2422"/>
    </location>
</feature>
<evidence type="ECO:0000256" key="7">
    <source>
        <dbReference type="PROSITE-ProRule" id="PRU01363"/>
    </source>
</evidence>
<feature type="active site" description="Proton acceptor; for dehydratase activity" evidence="7">
    <location>
        <position position="1046"/>
    </location>
</feature>
<dbReference type="CDD" id="cd02440">
    <property type="entry name" value="AdoMet_MTases"/>
    <property type="match status" value="1"/>
</dbReference>
<feature type="region of interest" description="Disordered" evidence="8">
    <location>
        <begin position="1903"/>
        <end position="1929"/>
    </location>
</feature>
<dbReference type="PANTHER" id="PTHR43775:SF29">
    <property type="entry name" value="ASPERFURANONE POLYKETIDE SYNTHASE AFOG-RELATED"/>
    <property type="match status" value="1"/>
</dbReference>
<dbReference type="SMART" id="SM00827">
    <property type="entry name" value="PKS_AT"/>
    <property type="match status" value="1"/>
</dbReference>
<dbReference type="PANTHER" id="PTHR43775">
    <property type="entry name" value="FATTY ACID SYNTHASE"/>
    <property type="match status" value="1"/>
</dbReference>
<gene>
    <name evidence="11" type="ORF">Pdw03_2961</name>
</gene>
<feature type="compositionally biased region" description="Low complexity" evidence="8">
    <location>
        <begin position="1916"/>
        <end position="1925"/>
    </location>
</feature>
<dbReference type="Pfam" id="PF14765">
    <property type="entry name" value="PS-DH"/>
    <property type="match status" value="1"/>
</dbReference>
<dbReference type="Gene3D" id="3.40.366.10">
    <property type="entry name" value="Malonyl-Coenzyme A Acyl Carrier Protein, domain 2"/>
    <property type="match status" value="1"/>
</dbReference>